<comment type="caution">
    <text evidence="3">The sequence shown here is derived from an EMBL/GenBank/DDBJ whole genome shotgun (WGS) entry which is preliminary data.</text>
</comment>
<keyword evidence="2" id="KW-0472">Membrane</keyword>
<evidence type="ECO:0000256" key="2">
    <source>
        <dbReference type="SAM" id="Phobius"/>
    </source>
</evidence>
<evidence type="ECO:0000313" key="4">
    <source>
        <dbReference type="Proteomes" id="UP000617628"/>
    </source>
</evidence>
<keyword evidence="2" id="KW-1133">Transmembrane helix</keyword>
<dbReference type="RefSeq" id="WP_200357745.1">
    <property type="nucleotide sequence ID" value="NZ_JAENIL010000050.1"/>
</dbReference>
<dbReference type="EMBL" id="JAENIL010000050">
    <property type="protein sequence ID" value="MBK1879532.1"/>
    <property type="molecule type" value="Genomic_DNA"/>
</dbReference>
<gene>
    <name evidence="3" type="ORF">JIN87_21790</name>
</gene>
<name>A0A934VRL6_9BACT</name>
<keyword evidence="2" id="KW-0812">Transmembrane</keyword>
<keyword evidence="4" id="KW-1185">Reference proteome</keyword>
<proteinExistence type="predicted"/>
<evidence type="ECO:0000256" key="1">
    <source>
        <dbReference type="SAM" id="MobiDB-lite"/>
    </source>
</evidence>
<protein>
    <submittedName>
        <fullName evidence="3">Uncharacterized protein</fullName>
    </submittedName>
</protein>
<reference evidence="3" key="1">
    <citation type="submission" date="2021-01" db="EMBL/GenBank/DDBJ databases">
        <title>Modified the classification status of verrucomicrobia.</title>
        <authorList>
            <person name="Feng X."/>
        </authorList>
    </citation>
    <scope>NUCLEOTIDE SEQUENCE</scope>
    <source>
        <strain evidence="3">KCTC 13126</strain>
    </source>
</reference>
<feature type="transmembrane region" description="Helical" evidence="2">
    <location>
        <begin position="9"/>
        <end position="27"/>
    </location>
</feature>
<dbReference type="Proteomes" id="UP000617628">
    <property type="component" value="Unassembled WGS sequence"/>
</dbReference>
<organism evidence="3 4">
    <name type="scientific">Pelagicoccus mobilis</name>
    <dbReference type="NCBI Taxonomy" id="415221"/>
    <lineage>
        <taxon>Bacteria</taxon>
        <taxon>Pseudomonadati</taxon>
        <taxon>Verrucomicrobiota</taxon>
        <taxon>Opitutia</taxon>
        <taxon>Puniceicoccales</taxon>
        <taxon>Pelagicoccaceae</taxon>
        <taxon>Pelagicoccus</taxon>
    </lineage>
</organism>
<evidence type="ECO:0000313" key="3">
    <source>
        <dbReference type="EMBL" id="MBK1879532.1"/>
    </source>
</evidence>
<accession>A0A934VRL6</accession>
<sequence length="655" mass="74033">MDKRPTSQSLFKALSVLAIVVAGYLIGVSTNRSQTLETVTSSQQQYKSTPTSNQAPSPESKQFDSSACIKKLKYWASSADAISQQFPLYDTIANTRVDAFEEVALHLIFDQSPTGKEAIEVLFLHWRVENPLSLLRFRHSANEFWGPFTYYNTSFIVERLLHHDPSELLSTLKELEAKGAKLEAEYKALFRLLNETPPNEQTRLLAAHIQQRALELGIDLTPTLKQPPSSQQTPVTVANVLLELENNPSNAHSVFSKLVTQDVETAVELALSIQDPNTRQSFISTSISHYTSAYPHDSVWLLTELYKPNDYNTSNQLIRALGSALKADPSAAKSWAENEEASPLLTRLLRNNHLSDPNLLPILLHQPDSQWRTERIKYCLRSLGQNDYAAADAWISQNLSGRNELQSRISLMHHSLEKDHEGTLAFVQQIPPGPDRNLAVRTMVQSWVQKDFDAALAWAKKRTDPSDRSEAFQALAHQWVSTDFAAAKAFSEGDIPSQTLKAYQQVVFEHLRQYKTPQEALDYMINTSSENNHTHQLRRALSDYANEDPRAAFEVAVKYPQYNHITARAIHSWFEQDPPAALNAVLKQTGPVAETGIQQAVNTYTHYDPKMLLELEHKMTSPEQADAFYHAVKNNRQLRLYSQDIYQQLVSTPKN</sequence>
<feature type="region of interest" description="Disordered" evidence="1">
    <location>
        <begin position="37"/>
        <end position="62"/>
    </location>
</feature>
<dbReference type="AlphaFoldDB" id="A0A934VRL6"/>